<gene>
    <name evidence="5" type="ORF">F4V43_04645</name>
</gene>
<dbReference type="InterPro" id="IPR027383">
    <property type="entry name" value="Znf_put"/>
</dbReference>
<protein>
    <recommendedName>
        <fullName evidence="2">Anti-sigma-W factor RsiW</fullName>
    </recommendedName>
</protein>
<comment type="caution">
    <text evidence="5">The sequence shown here is derived from an EMBL/GenBank/DDBJ whole genome shotgun (WGS) entry which is preliminary data.</text>
</comment>
<accession>A0A5J5GER4</accession>
<evidence type="ECO:0000313" key="5">
    <source>
        <dbReference type="EMBL" id="KAA9006253.1"/>
    </source>
</evidence>
<evidence type="ECO:0000259" key="4">
    <source>
        <dbReference type="Pfam" id="PF13490"/>
    </source>
</evidence>
<keyword evidence="3" id="KW-1133">Transmembrane helix</keyword>
<feature type="transmembrane region" description="Helical" evidence="3">
    <location>
        <begin position="171"/>
        <end position="190"/>
    </location>
</feature>
<dbReference type="OrthoDB" id="2679416at2"/>
<dbReference type="Pfam" id="PF13490">
    <property type="entry name" value="zf-HC2"/>
    <property type="match status" value="1"/>
</dbReference>
<evidence type="ECO:0000256" key="1">
    <source>
        <dbReference type="ARBA" id="ARBA00024353"/>
    </source>
</evidence>
<keyword evidence="6" id="KW-1185">Reference proteome</keyword>
<sequence>MNCREAQERMPLLIDVNPQDPERRQLERHLSDCAGCQAEWALLQEGSFLAQSLQDAVSDERAEAINARVMERIYLENPWLLPGDGKSAGTSVPFRRRLMLWISCFLAVFLSSVLYFVFFQHSAEPSAASSGMMPTGVAGSAGWDLAQPVASSQSGIFEPLVVNMDPTHPEYWMLLSMLGIALSVFSLLRLNRYRRQ</sequence>
<dbReference type="Proteomes" id="UP000367750">
    <property type="component" value="Unassembled WGS sequence"/>
</dbReference>
<feature type="domain" description="Putative zinc-finger" evidence="4">
    <location>
        <begin position="3"/>
        <end position="37"/>
    </location>
</feature>
<dbReference type="InterPro" id="IPR041916">
    <property type="entry name" value="Anti_sigma_zinc_sf"/>
</dbReference>
<evidence type="ECO:0000313" key="6">
    <source>
        <dbReference type="Proteomes" id="UP000367750"/>
    </source>
</evidence>
<keyword evidence="3" id="KW-0812">Transmembrane</keyword>
<proteinExistence type="inferred from homology"/>
<dbReference type="Gene3D" id="1.10.10.1320">
    <property type="entry name" value="Anti-sigma factor, zinc-finger domain"/>
    <property type="match status" value="1"/>
</dbReference>
<evidence type="ECO:0000256" key="3">
    <source>
        <dbReference type="SAM" id="Phobius"/>
    </source>
</evidence>
<name>A0A5J5GER4_9BACL</name>
<dbReference type="EMBL" id="VYKK01000005">
    <property type="protein sequence ID" value="KAA9006253.1"/>
    <property type="molecule type" value="Genomic_DNA"/>
</dbReference>
<dbReference type="RefSeq" id="WP_150457084.1">
    <property type="nucleotide sequence ID" value="NZ_VYKK01000005.1"/>
</dbReference>
<dbReference type="AlphaFoldDB" id="A0A5J5GER4"/>
<evidence type="ECO:0000256" key="2">
    <source>
        <dbReference type="ARBA" id="ARBA00024438"/>
    </source>
</evidence>
<comment type="similarity">
    <text evidence="1">Belongs to the zinc-associated anti-sigma factor (ZAS) superfamily. Anti-sigma-W factor family.</text>
</comment>
<feature type="transmembrane region" description="Helical" evidence="3">
    <location>
        <begin position="98"/>
        <end position="118"/>
    </location>
</feature>
<keyword evidence="3" id="KW-0472">Membrane</keyword>
<reference evidence="5 6" key="1">
    <citation type="submission" date="2019-09" db="EMBL/GenBank/DDBJ databases">
        <title>Bacillus ochoae sp. nov., Paenibacillus whitsoniae sp. nov., Paenibacillus spiritus sp. nov. Isolated from the Mars Exploration Rover during spacecraft assembly.</title>
        <authorList>
            <person name="Seuylemezian A."/>
            <person name="Vaishampayan P."/>
        </authorList>
    </citation>
    <scope>NUCLEOTIDE SEQUENCE [LARGE SCALE GENOMIC DNA]</scope>
    <source>
        <strain evidence="5 6">MER_111</strain>
    </source>
</reference>
<organism evidence="5 6">
    <name type="scientific">Paenibacillus spiritus</name>
    <dbReference type="NCBI Taxonomy" id="2496557"/>
    <lineage>
        <taxon>Bacteria</taxon>
        <taxon>Bacillati</taxon>
        <taxon>Bacillota</taxon>
        <taxon>Bacilli</taxon>
        <taxon>Bacillales</taxon>
        <taxon>Paenibacillaceae</taxon>
        <taxon>Paenibacillus</taxon>
    </lineage>
</organism>